<evidence type="ECO:0000256" key="4">
    <source>
        <dbReference type="ARBA" id="ARBA00023136"/>
    </source>
</evidence>
<dbReference type="AlphaFoldDB" id="A0A1S3I560"/>
<dbReference type="SUPFAM" id="SSF103473">
    <property type="entry name" value="MFS general substrate transporter"/>
    <property type="match status" value="1"/>
</dbReference>
<feature type="domain" description="Major facilitator superfamily (MFS) profile" evidence="6">
    <location>
        <begin position="107"/>
        <end position="547"/>
    </location>
</feature>
<dbReference type="GO" id="GO:0016020">
    <property type="term" value="C:membrane"/>
    <property type="evidence" value="ECO:0007669"/>
    <property type="project" value="UniProtKB-SubCell"/>
</dbReference>
<dbReference type="GO" id="GO:0022857">
    <property type="term" value="F:transmembrane transporter activity"/>
    <property type="evidence" value="ECO:0007669"/>
    <property type="project" value="InterPro"/>
</dbReference>
<feature type="transmembrane region" description="Helical" evidence="5">
    <location>
        <begin position="280"/>
        <end position="298"/>
    </location>
</feature>
<evidence type="ECO:0000256" key="3">
    <source>
        <dbReference type="ARBA" id="ARBA00022989"/>
    </source>
</evidence>
<organism evidence="7 8">
    <name type="scientific">Lingula anatina</name>
    <name type="common">Brachiopod</name>
    <name type="synonym">Lingula unguis</name>
    <dbReference type="NCBI Taxonomy" id="7574"/>
    <lineage>
        <taxon>Eukaryota</taxon>
        <taxon>Metazoa</taxon>
        <taxon>Spiralia</taxon>
        <taxon>Lophotrochozoa</taxon>
        <taxon>Brachiopoda</taxon>
        <taxon>Linguliformea</taxon>
        <taxon>Lingulata</taxon>
        <taxon>Lingulida</taxon>
        <taxon>Linguloidea</taxon>
        <taxon>Lingulidae</taxon>
        <taxon>Lingula</taxon>
    </lineage>
</organism>
<dbReference type="InterPro" id="IPR005828">
    <property type="entry name" value="MFS_sugar_transport-like"/>
</dbReference>
<gene>
    <name evidence="8" type="primary">LOC106161054</name>
</gene>
<dbReference type="RefSeq" id="XP_013393358.1">
    <property type="nucleotide sequence ID" value="XM_013537904.2"/>
</dbReference>
<dbReference type="Gene3D" id="1.20.1250.20">
    <property type="entry name" value="MFS general substrate transporter like domains"/>
    <property type="match status" value="1"/>
</dbReference>
<feature type="transmembrane region" description="Helical" evidence="5">
    <location>
        <begin position="523"/>
        <end position="542"/>
    </location>
</feature>
<name>A0A1S3I560_LINAN</name>
<dbReference type="InParanoid" id="A0A1S3I560"/>
<feature type="transmembrane region" description="Helical" evidence="5">
    <location>
        <begin position="193"/>
        <end position="213"/>
    </location>
</feature>
<dbReference type="OrthoDB" id="2261376at2759"/>
<feature type="transmembrane region" description="Helical" evidence="5">
    <location>
        <begin position="361"/>
        <end position="382"/>
    </location>
</feature>
<sequence>MDGASSSTDDCEAKATMMKKDSDCAKKQAHQDDIFDQLGSFGCFQHRVLPLFCLCNTFAALQYMAITFMEYTPAHRCILPTYSNNTGSSQPQHVFRYGTVNESDIHITLSRTNSERNPCNDVSNMSDVSRERDARCNSWVYDKTLFKETYPTEFNLVCDDASKVTMTTLMFLIGAAAGNVWIGFLSDRVGRQIALGIALLLECAAGMSAAFAPSPTAAMVFRFFLGACSSGSYTTSFAFGMEVIGSKKRMLVGIIMHFSFAFGSCLISGIAYAFRHWRHIQIAISAPLFLMAVYTWFIPESLRWLLSKGYKKEAARVALRIAKENGCHIESTDALFREPEPVSVRKRTRDIPKELCQTPRLLLCMVILSVNWAILESTWYGIGLNTGNLGGSIFLNFFLLSLMEFPAVCVVFTINRFGRKVPFVSSMVLCGIFCLSVIFVELYMGVDDPSSNWIRVALSVGAKLFISVAYNIVYIWGAELYPTVMRTVGMAISIMVAKIGTLLAPVIVRELNYSGYFKDKSTLPLVIFGGMSVLGGLSSLLLQETANKPLRQTITEMHKKCTSLPVKDTCDVKLNGEFGSHTEKQTLSEGYSDGDNAKTTANLL</sequence>
<keyword evidence="7" id="KW-1185">Reference proteome</keyword>
<evidence type="ECO:0000256" key="1">
    <source>
        <dbReference type="ARBA" id="ARBA00004141"/>
    </source>
</evidence>
<proteinExistence type="predicted"/>
<dbReference type="KEGG" id="lak:106161054"/>
<feature type="transmembrane region" description="Helical" evidence="5">
    <location>
        <begin position="421"/>
        <end position="444"/>
    </location>
</feature>
<feature type="transmembrane region" description="Helical" evidence="5">
    <location>
        <begin position="251"/>
        <end position="274"/>
    </location>
</feature>
<dbReference type="PANTHER" id="PTHR24064">
    <property type="entry name" value="SOLUTE CARRIER FAMILY 22 MEMBER"/>
    <property type="match status" value="1"/>
</dbReference>
<feature type="transmembrane region" description="Helical" evidence="5">
    <location>
        <begin position="164"/>
        <end position="186"/>
    </location>
</feature>
<accession>A0A1S3I560</accession>
<protein>
    <submittedName>
        <fullName evidence="8">Organic cation transporter protein-like</fullName>
    </submittedName>
</protein>
<feature type="transmembrane region" description="Helical" evidence="5">
    <location>
        <begin position="394"/>
        <end position="414"/>
    </location>
</feature>
<keyword evidence="2 5" id="KW-0812">Transmembrane</keyword>
<dbReference type="Pfam" id="PF00083">
    <property type="entry name" value="Sugar_tr"/>
    <property type="match status" value="1"/>
</dbReference>
<evidence type="ECO:0000256" key="5">
    <source>
        <dbReference type="SAM" id="Phobius"/>
    </source>
</evidence>
<evidence type="ECO:0000256" key="2">
    <source>
        <dbReference type="ARBA" id="ARBA00022692"/>
    </source>
</evidence>
<dbReference type="CDD" id="cd17317">
    <property type="entry name" value="MFS_SLC22"/>
    <property type="match status" value="1"/>
</dbReference>
<dbReference type="Proteomes" id="UP000085678">
    <property type="component" value="Unplaced"/>
</dbReference>
<comment type="subcellular location">
    <subcellularLocation>
        <location evidence="1">Membrane</location>
        <topology evidence="1">Multi-pass membrane protein</topology>
    </subcellularLocation>
</comment>
<dbReference type="InterPro" id="IPR036259">
    <property type="entry name" value="MFS_trans_sf"/>
</dbReference>
<evidence type="ECO:0000313" key="8">
    <source>
        <dbReference type="RefSeq" id="XP_013393358.1"/>
    </source>
</evidence>
<dbReference type="GeneID" id="106161054"/>
<evidence type="ECO:0000313" key="7">
    <source>
        <dbReference type="Proteomes" id="UP000085678"/>
    </source>
</evidence>
<feature type="transmembrane region" description="Helical" evidence="5">
    <location>
        <begin position="456"/>
        <end position="476"/>
    </location>
</feature>
<dbReference type="PROSITE" id="PS50850">
    <property type="entry name" value="MFS"/>
    <property type="match status" value="1"/>
</dbReference>
<feature type="transmembrane region" description="Helical" evidence="5">
    <location>
        <begin position="219"/>
        <end position="239"/>
    </location>
</feature>
<dbReference type="InterPro" id="IPR020846">
    <property type="entry name" value="MFS_dom"/>
</dbReference>
<keyword evidence="4 5" id="KW-0472">Membrane</keyword>
<feature type="transmembrane region" description="Helical" evidence="5">
    <location>
        <begin position="488"/>
        <end position="508"/>
    </location>
</feature>
<evidence type="ECO:0000259" key="6">
    <source>
        <dbReference type="PROSITE" id="PS50850"/>
    </source>
</evidence>
<reference evidence="8" key="1">
    <citation type="submission" date="2025-08" db="UniProtKB">
        <authorList>
            <consortium name="RefSeq"/>
        </authorList>
    </citation>
    <scope>IDENTIFICATION</scope>
    <source>
        <tissue evidence="8">Gonads</tissue>
    </source>
</reference>
<keyword evidence="3 5" id="KW-1133">Transmembrane helix</keyword>